<dbReference type="Pfam" id="PF00067">
    <property type="entry name" value="p450"/>
    <property type="match status" value="1"/>
</dbReference>
<evidence type="ECO:0000256" key="2">
    <source>
        <dbReference type="ARBA" id="ARBA00022617"/>
    </source>
</evidence>
<dbReference type="InterPro" id="IPR002403">
    <property type="entry name" value="Cyt_P450_E_grp-IV"/>
</dbReference>
<evidence type="ECO:0000256" key="9">
    <source>
        <dbReference type="SAM" id="Phobius"/>
    </source>
</evidence>
<feature type="transmembrane region" description="Helical" evidence="9">
    <location>
        <begin position="34"/>
        <end position="59"/>
    </location>
</feature>
<dbReference type="AlphaFoldDB" id="A0AAN8PUX8"/>
<keyword evidence="5 7" id="KW-0408">Iron</keyword>
<keyword evidence="6 8" id="KW-0503">Monooxygenase</keyword>
<feature type="binding site" description="axial binding residue" evidence="7">
    <location>
        <position position="458"/>
    </location>
    <ligand>
        <name>heme</name>
        <dbReference type="ChEBI" id="CHEBI:30413"/>
    </ligand>
    <ligandPart>
        <name>Fe</name>
        <dbReference type="ChEBI" id="CHEBI:18248"/>
    </ligandPart>
</feature>
<keyword evidence="11" id="KW-1185">Reference proteome</keyword>
<gene>
    <name evidence="10" type="ORF">SNE40_010648</name>
</gene>
<keyword evidence="3 7" id="KW-0479">Metal-binding</keyword>
<name>A0AAN8PUX8_PATCE</name>
<dbReference type="EMBL" id="JAZGQO010000007">
    <property type="protein sequence ID" value="KAK6183104.1"/>
    <property type="molecule type" value="Genomic_DNA"/>
</dbReference>
<evidence type="ECO:0008006" key="12">
    <source>
        <dbReference type="Google" id="ProtNLM"/>
    </source>
</evidence>
<keyword evidence="9" id="KW-0812">Transmembrane</keyword>
<reference evidence="10 11" key="1">
    <citation type="submission" date="2024-01" db="EMBL/GenBank/DDBJ databases">
        <title>The genome of the rayed Mediterranean limpet Patella caerulea (Linnaeus, 1758).</title>
        <authorList>
            <person name="Anh-Thu Weber A."/>
            <person name="Halstead-Nussloch G."/>
        </authorList>
    </citation>
    <scope>NUCLEOTIDE SEQUENCE [LARGE SCALE GENOMIC DNA]</scope>
    <source>
        <strain evidence="10">AATW-2023a</strain>
        <tissue evidence="10">Whole specimen</tissue>
    </source>
</reference>
<organism evidence="10 11">
    <name type="scientific">Patella caerulea</name>
    <name type="common">Rayed Mediterranean limpet</name>
    <dbReference type="NCBI Taxonomy" id="87958"/>
    <lineage>
        <taxon>Eukaryota</taxon>
        <taxon>Metazoa</taxon>
        <taxon>Spiralia</taxon>
        <taxon>Lophotrochozoa</taxon>
        <taxon>Mollusca</taxon>
        <taxon>Gastropoda</taxon>
        <taxon>Patellogastropoda</taxon>
        <taxon>Patelloidea</taxon>
        <taxon>Patellidae</taxon>
        <taxon>Patella</taxon>
    </lineage>
</organism>
<dbReference type="GO" id="GO:0034653">
    <property type="term" value="P:retinoic acid catabolic process"/>
    <property type="evidence" value="ECO:0007669"/>
    <property type="project" value="UniProtKB-ARBA"/>
</dbReference>
<dbReference type="PANTHER" id="PTHR24286">
    <property type="entry name" value="CYTOCHROME P450 26"/>
    <property type="match status" value="1"/>
</dbReference>
<evidence type="ECO:0000256" key="6">
    <source>
        <dbReference type="ARBA" id="ARBA00023033"/>
    </source>
</evidence>
<dbReference type="GO" id="GO:0005506">
    <property type="term" value="F:iron ion binding"/>
    <property type="evidence" value="ECO:0007669"/>
    <property type="project" value="InterPro"/>
</dbReference>
<dbReference type="InterPro" id="IPR017972">
    <property type="entry name" value="Cyt_P450_CS"/>
</dbReference>
<keyword evidence="2 7" id="KW-0349">Heme</keyword>
<evidence type="ECO:0000256" key="5">
    <source>
        <dbReference type="ARBA" id="ARBA00023004"/>
    </source>
</evidence>
<sequence>MLYQVNSNYVNLTQLMDRQFNDISRRQVEFENDYIQYTAHVASILALGYLLLSTVVYVWRTYYEMQADVSSSKPLPPGTMGYPIVGETIDFALKGCAFYTEKMVNFGKIFKTHIMGRPTIRLVGADNIKKVVTGENHIVQGMWPASVRILLGKGSLSCQTGESLKQKRMVLLKAMGSENLTYLVPEFQKVIVKCINSWCQQKVILGYLKCRDMTYTMATKVIFGIDLDDEQCKEMVTDFKILIDNLFCLPVKCPGLAFQKATQARVKLTAHIKTLLAQSADRNSGEETCVLDMFKNLPETALVPEDDIIDMLIELMFGGHHTTSSACCSILLHLSQNGEIREKAIESLKENGVMDTSVDLTYAQINQMTYIDNIVKEVLRLKPPVGGGFRKALKTFEVGKYQVPKDWTVIYSIRETHNTSPLFGRPQEFLPERWNDDSLNVPDLRFNYLPFGVGARSCPGEKFAKLKLKIFLIEVLRRSRWTLHNDSPEIVLLPSPHPKDNLPVTFTSL</sequence>
<dbReference type="GO" id="GO:0016705">
    <property type="term" value="F:oxidoreductase activity, acting on paired donors, with incorporation or reduction of molecular oxygen"/>
    <property type="evidence" value="ECO:0007669"/>
    <property type="project" value="InterPro"/>
</dbReference>
<evidence type="ECO:0000313" key="10">
    <source>
        <dbReference type="EMBL" id="KAK6183104.1"/>
    </source>
</evidence>
<evidence type="ECO:0000256" key="7">
    <source>
        <dbReference type="PIRSR" id="PIRSR602403-1"/>
    </source>
</evidence>
<dbReference type="GO" id="GO:0004497">
    <property type="term" value="F:monooxygenase activity"/>
    <property type="evidence" value="ECO:0007669"/>
    <property type="project" value="UniProtKB-KW"/>
</dbReference>
<comment type="caution">
    <text evidence="10">The sequence shown here is derived from an EMBL/GenBank/DDBJ whole genome shotgun (WGS) entry which is preliminary data.</text>
</comment>
<comment type="cofactor">
    <cofactor evidence="7">
        <name>heme</name>
        <dbReference type="ChEBI" id="CHEBI:30413"/>
    </cofactor>
</comment>
<evidence type="ECO:0000256" key="4">
    <source>
        <dbReference type="ARBA" id="ARBA00023002"/>
    </source>
</evidence>
<comment type="similarity">
    <text evidence="1 8">Belongs to the cytochrome P450 family.</text>
</comment>
<keyword evidence="4 8" id="KW-0560">Oxidoreductase</keyword>
<protein>
    <recommendedName>
        <fullName evidence="12">Cytochrome P450</fullName>
    </recommendedName>
</protein>
<dbReference type="PRINTS" id="PR00385">
    <property type="entry name" value="P450"/>
</dbReference>
<dbReference type="InterPro" id="IPR036396">
    <property type="entry name" value="Cyt_P450_sf"/>
</dbReference>
<evidence type="ECO:0000256" key="3">
    <source>
        <dbReference type="ARBA" id="ARBA00022723"/>
    </source>
</evidence>
<dbReference type="Gene3D" id="1.10.630.10">
    <property type="entry name" value="Cytochrome P450"/>
    <property type="match status" value="1"/>
</dbReference>
<dbReference type="PANTHER" id="PTHR24286:SF384">
    <property type="entry name" value="P450, PUTATIVE (EUROFUNG)-RELATED"/>
    <property type="match status" value="1"/>
</dbReference>
<keyword evidence="9" id="KW-0472">Membrane</keyword>
<dbReference type="PRINTS" id="PR00465">
    <property type="entry name" value="EP450IV"/>
</dbReference>
<dbReference type="InterPro" id="IPR001128">
    <property type="entry name" value="Cyt_P450"/>
</dbReference>
<evidence type="ECO:0000256" key="8">
    <source>
        <dbReference type="RuleBase" id="RU000461"/>
    </source>
</evidence>
<dbReference type="GO" id="GO:0016125">
    <property type="term" value="P:sterol metabolic process"/>
    <property type="evidence" value="ECO:0007669"/>
    <property type="project" value="TreeGrafter"/>
</dbReference>
<dbReference type="Proteomes" id="UP001347796">
    <property type="component" value="Unassembled WGS sequence"/>
</dbReference>
<dbReference type="GO" id="GO:0020037">
    <property type="term" value="F:heme binding"/>
    <property type="evidence" value="ECO:0007669"/>
    <property type="project" value="InterPro"/>
</dbReference>
<dbReference type="SUPFAM" id="SSF48264">
    <property type="entry name" value="Cytochrome P450"/>
    <property type="match status" value="1"/>
</dbReference>
<evidence type="ECO:0000256" key="1">
    <source>
        <dbReference type="ARBA" id="ARBA00010617"/>
    </source>
</evidence>
<proteinExistence type="inferred from homology"/>
<accession>A0AAN8PUX8</accession>
<keyword evidence="9" id="KW-1133">Transmembrane helix</keyword>
<dbReference type="PROSITE" id="PS00086">
    <property type="entry name" value="CYTOCHROME_P450"/>
    <property type="match status" value="1"/>
</dbReference>
<evidence type="ECO:0000313" key="11">
    <source>
        <dbReference type="Proteomes" id="UP001347796"/>
    </source>
</evidence>